<protein>
    <submittedName>
        <fullName evidence="2">Uncharacterized protein</fullName>
    </submittedName>
</protein>
<dbReference type="RefSeq" id="WP_074711722.1">
    <property type="nucleotide sequence ID" value="NZ_FNTV01000001.1"/>
</dbReference>
<accession>A0A1H5L5N8</accession>
<keyword evidence="1" id="KW-1133">Transmembrane helix</keyword>
<feature type="transmembrane region" description="Helical" evidence="1">
    <location>
        <begin position="12"/>
        <end position="33"/>
    </location>
</feature>
<evidence type="ECO:0000313" key="3">
    <source>
        <dbReference type="Proteomes" id="UP000182725"/>
    </source>
</evidence>
<feature type="transmembrane region" description="Helical" evidence="1">
    <location>
        <begin position="39"/>
        <end position="61"/>
    </location>
</feature>
<dbReference type="AlphaFoldDB" id="A0A1H5L5N8"/>
<name>A0A1H5L5N8_9MICC</name>
<dbReference type="Proteomes" id="UP000182725">
    <property type="component" value="Unassembled WGS sequence"/>
</dbReference>
<sequence>MNATTANSGARYTWLGFALGLVSMAALVVAGLIKGNVGMVVMASSTAAALAAAWSATAMAVKKKAAPGA</sequence>
<evidence type="ECO:0000313" key="2">
    <source>
        <dbReference type="EMBL" id="SEE72290.1"/>
    </source>
</evidence>
<dbReference type="EMBL" id="FNTV01000001">
    <property type="protein sequence ID" value="SEE72290.1"/>
    <property type="molecule type" value="Genomic_DNA"/>
</dbReference>
<gene>
    <name evidence="2" type="ORF">SAMN04489740_2313</name>
</gene>
<reference evidence="2 3" key="1">
    <citation type="submission" date="2016-10" db="EMBL/GenBank/DDBJ databases">
        <authorList>
            <person name="de Groot N.N."/>
        </authorList>
    </citation>
    <scope>NUCLEOTIDE SEQUENCE [LARGE SCALE GENOMIC DNA]</scope>
    <source>
        <strain evidence="2 3">DSM 22274</strain>
    </source>
</reference>
<organism evidence="2 3">
    <name type="scientific">Arthrobacter alpinus</name>
    <dbReference type="NCBI Taxonomy" id="656366"/>
    <lineage>
        <taxon>Bacteria</taxon>
        <taxon>Bacillati</taxon>
        <taxon>Actinomycetota</taxon>
        <taxon>Actinomycetes</taxon>
        <taxon>Micrococcales</taxon>
        <taxon>Micrococcaceae</taxon>
        <taxon>Arthrobacter</taxon>
    </lineage>
</organism>
<keyword evidence="1" id="KW-0472">Membrane</keyword>
<proteinExistence type="predicted"/>
<keyword evidence="1" id="KW-0812">Transmembrane</keyword>
<evidence type="ECO:0000256" key="1">
    <source>
        <dbReference type="SAM" id="Phobius"/>
    </source>
</evidence>